<dbReference type="AlphaFoldDB" id="A0AA44CD44"/>
<dbReference type="Pfam" id="PF06169">
    <property type="entry name" value="DUF982"/>
    <property type="match status" value="1"/>
</dbReference>
<evidence type="ECO:0000313" key="2">
    <source>
        <dbReference type="Proteomes" id="UP001155840"/>
    </source>
</evidence>
<sequence>MRIEPVQIGWSDPLNTVDELAAYLTTKWPASAGEAYLTALMVCEAVLRGSEDDTAEDARAAFIAAAQEAGFSVLSDDDGPDF</sequence>
<comment type="caution">
    <text evidence="1">The sequence shown here is derived from an EMBL/GenBank/DDBJ whole genome shotgun (WGS) entry which is preliminary data.</text>
</comment>
<dbReference type="Proteomes" id="UP001155840">
    <property type="component" value="Unassembled WGS sequence"/>
</dbReference>
<evidence type="ECO:0000313" key="1">
    <source>
        <dbReference type="EMBL" id="NHT78935.1"/>
    </source>
</evidence>
<dbReference type="InterPro" id="IPR010385">
    <property type="entry name" value="DUF982"/>
</dbReference>
<dbReference type="EMBL" id="JAANCM010000023">
    <property type="protein sequence ID" value="NHT78935.1"/>
    <property type="molecule type" value="Genomic_DNA"/>
</dbReference>
<accession>A0AA44CD44</accession>
<organism evidence="1 2">
    <name type="scientific">Ferranicluibacter rubi</name>
    <dbReference type="NCBI Taxonomy" id="2715133"/>
    <lineage>
        <taxon>Bacteria</taxon>
        <taxon>Pseudomonadati</taxon>
        <taxon>Pseudomonadota</taxon>
        <taxon>Alphaproteobacteria</taxon>
        <taxon>Hyphomicrobiales</taxon>
        <taxon>Rhizobiaceae</taxon>
        <taxon>Ferranicluibacter</taxon>
    </lineage>
</organism>
<gene>
    <name evidence="1" type="ORF">G8E10_24865</name>
</gene>
<name>A0AA44CD44_9HYPH</name>
<protein>
    <submittedName>
        <fullName evidence="1">DUF982 domain-containing protein</fullName>
    </submittedName>
</protein>
<reference evidence="1" key="1">
    <citation type="submission" date="2020-03" db="EMBL/GenBank/DDBJ databases">
        <title>Ferranicluibacter endophyticum gen. nov., sp. nov., a new genus isolated from Rubus ulmifolius Schott. stem.</title>
        <authorList>
            <person name="Roca-Couso R."/>
            <person name="Flores-Felix J.D."/>
            <person name="Igual J.M."/>
            <person name="Rivas R."/>
        </authorList>
    </citation>
    <scope>NUCLEOTIDE SEQUENCE</scope>
    <source>
        <strain evidence="1">CRRU44</strain>
    </source>
</reference>
<keyword evidence="2" id="KW-1185">Reference proteome</keyword>
<dbReference type="RefSeq" id="WP_167131079.1">
    <property type="nucleotide sequence ID" value="NZ_JAANCM010000023.1"/>
</dbReference>
<dbReference type="Gene3D" id="6.10.250.730">
    <property type="match status" value="1"/>
</dbReference>
<proteinExistence type="predicted"/>